<dbReference type="InterPro" id="IPR029057">
    <property type="entry name" value="PRTase-like"/>
</dbReference>
<dbReference type="PROSITE" id="PS50280">
    <property type="entry name" value="SET"/>
    <property type="match status" value="1"/>
</dbReference>
<evidence type="ECO:0000256" key="7">
    <source>
        <dbReference type="ARBA" id="ARBA00022777"/>
    </source>
</evidence>
<evidence type="ECO:0000256" key="9">
    <source>
        <dbReference type="ARBA" id="ARBA00022842"/>
    </source>
</evidence>
<evidence type="ECO:0000256" key="8">
    <source>
        <dbReference type="ARBA" id="ARBA00022840"/>
    </source>
</evidence>
<dbReference type="FunFam" id="3.40.50.2020:FF:000032">
    <property type="entry name" value="ribose-phosphate pyrophosphokinase 4"/>
    <property type="match status" value="1"/>
</dbReference>
<dbReference type="InterPro" id="IPR001214">
    <property type="entry name" value="SET_dom"/>
</dbReference>
<evidence type="ECO:0000256" key="1">
    <source>
        <dbReference type="ARBA" id="ARBA00006478"/>
    </source>
</evidence>
<dbReference type="GO" id="GO:0002189">
    <property type="term" value="C:ribose phosphate diphosphokinase complex"/>
    <property type="evidence" value="ECO:0007669"/>
    <property type="project" value="TreeGrafter"/>
</dbReference>
<dbReference type="Gene3D" id="3.90.1410.10">
    <property type="entry name" value="set domain protein methyltransferase, domain 1"/>
    <property type="match status" value="1"/>
</dbReference>
<keyword evidence="14" id="KW-1185">Reference proteome</keyword>
<evidence type="ECO:0000256" key="11">
    <source>
        <dbReference type="SAM" id="MobiDB-lite"/>
    </source>
</evidence>
<dbReference type="InterPro" id="IPR005946">
    <property type="entry name" value="Rib-P_diPkinase"/>
</dbReference>
<evidence type="ECO:0000256" key="10">
    <source>
        <dbReference type="ARBA" id="ARBA00049535"/>
    </source>
</evidence>
<evidence type="ECO:0000256" key="2">
    <source>
        <dbReference type="ARBA" id="ARBA00013247"/>
    </source>
</evidence>
<evidence type="ECO:0000313" key="13">
    <source>
        <dbReference type="EMBL" id="PSC75590.1"/>
    </source>
</evidence>
<dbReference type="GO" id="GO:0004749">
    <property type="term" value="F:ribose phosphate diphosphokinase activity"/>
    <property type="evidence" value="ECO:0007669"/>
    <property type="project" value="UniProtKB-EC"/>
</dbReference>
<dbReference type="STRING" id="554055.A0A2P6VNC2"/>
<dbReference type="Proteomes" id="UP000239649">
    <property type="component" value="Unassembled WGS sequence"/>
</dbReference>
<evidence type="ECO:0000259" key="12">
    <source>
        <dbReference type="PROSITE" id="PS50280"/>
    </source>
</evidence>
<dbReference type="FunFam" id="3.40.50.2020:FF:000034">
    <property type="entry name" value="Ribose-phosphate pyrophosphokinase 4"/>
    <property type="match status" value="1"/>
</dbReference>
<proteinExistence type="inferred from homology"/>
<organism evidence="13 14">
    <name type="scientific">Micractinium conductrix</name>
    <dbReference type="NCBI Taxonomy" id="554055"/>
    <lineage>
        <taxon>Eukaryota</taxon>
        <taxon>Viridiplantae</taxon>
        <taxon>Chlorophyta</taxon>
        <taxon>core chlorophytes</taxon>
        <taxon>Trebouxiophyceae</taxon>
        <taxon>Chlorellales</taxon>
        <taxon>Chlorellaceae</taxon>
        <taxon>Chlorella clade</taxon>
        <taxon>Micractinium</taxon>
    </lineage>
</organism>
<keyword evidence="6" id="KW-0547">Nucleotide-binding</keyword>
<dbReference type="InterPro" id="IPR036464">
    <property type="entry name" value="Rubisco_LSMT_subst-bd_sf"/>
</dbReference>
<evidence type="ECO:0000256" key="3">
    <source>
        <dbReference type="ARBA" id="ARBA00022679"/>
    </source>
</evidence>
<dbReference type="OrthoDB" id="10263753at2759"/>
<keyword evidence="9" id="KW-0460">Magnesium</keyword>
<sequence>MSNHVMLKPAASGADGSDYRIQAPNVDMDKVPEYLKKDCLLFYYPDCEQLAKRIVECSDGTVELAEINWKRFADGFPNLFVKDAIRIRNRHVAFLASFHTPGVIFEQISIIYQLPRLFVGSFTLVLPYFPTGTAERVEAEGDVATAFTLARIISNIPLARGGPASVVIFDIHALQERFYFGDQVLPLFESGIPLLRERLRQLPDSANITIAYPDEGAWKRFHYQFGDYPEVICTKVRDGDKRIVRLKEGTARGRHVVIVDDLVQSGGTLIECQRLLATQGAAHVSAYVTHGVFPNESWRRFEGEGSNGATDGFKYFWITDSCPATVNSVTDRPPFEILSLAQPIAGAGAAALQRWQAAHGALPRRLASFLLEGWGELSSFSRLVAWLLWLRHHPPSAVWEDYVSLLPQEGDVSGPLFTWGDAELAELQSPGAAAAAQRHRRVLARMHEGLFRGGGGKLAGLRLAPGGLRDVLWAAGMVSTRMFSLQMGDEAPSMLAPCADLANHSPCPNAVFLYDDDREAMQLLALEDLRPGDEVCLSYGAGRSNADLLKGYGFTLAGNLADRVPLAGAAATAATAALGSHCEAAAAASGQLDAAAAGGQLGLEALGEELLGRRDPAAVQQRRLLAALASLQPFFGSGAALGHAAGGATCSSSSGGSTSSTSSTSSRQATLPVLPSAERQRERRAAELLRAQCLQLLADMPTSLAEDEAALAAAGTAAGAAAQQLAQHGRYKQRRRQRHIPNVRAAVAARAERKRLLFTLCDVLTRYCDALG</sequence>
<reference evidence="13 14" key="1">
    <citation type="journal article" date="2018" name="Plant J.">
        <title>Genome sequences of Chlorella sorokiniana UTEX 1602 and Micractinium conductrix SAG 241.80: implications to maltose excretion by a green alga.</title>
        <authorList>
            <person name="Arriola M.B."/>
            <person name="Velmurugan N."/>
            <person name="Zhang Y."/>
            <person name="Plunkett M.H."/>
            <person name="Hondzo H."/>
            <person name="Barney B.M."/>
        </authorList>
    </citation>
    <scope>NUCLEOTIDE SEQUENCE [LARGE SCALE GENOMIC DNA]</scope>
    <source>
        <strain evidence="13 14">SAG 241.80</strain>
    </source>
</reference>
<dbReference type="SUPFAM" id="SSF53271">
    <property type="entry name" value="PRTase-like"/>
    <property type="match status" value="2"/>
</dbReference>
<keyword evidence="7" id="KW-0418">Kinase</keyword>
<dbReference type="SUPFAM" id="SSF82199">
    <property type="entry name" value="SET domain"/>
    <property type="match status" value="1"/>
</dbReference>
<feature type="domain" description="SET" evidence="12">
    <location>
        <begin position="333"/>
        <end position="540"/>
    </location>
</feature>
<dbReference type="InterPro" id="IPR046341">
    <property type="entry name" value="SET_dom_sf"/>
</dbReference>
<dbReference type="GO" id="GO:0005737">
    <property type="term" value="C:cytoplasm"/>
    <property type="evidence" value="ECO:0007669"/>
    <property type="project" value="TreeGrafter"/>
</dbReference>
<dbReference type="CDD" id="cd10527">
    <property type="entry name" value="SET_LSMT"/>
    <property type="match status" value="1"/>
</dbReference>
<gene>
    <name evidence="13" type="ORF">C2E20_1043</name>
</gene>
<name>A0A2P6VNC2_9CHLO</name>
<dbReference type="AlphaFoldDB" id="A0A2P6VNC2"/>
<keyword evidence="4" id="KW-0479">Metal-binding</keyword>
<dbReference type="PANTHER" id="PTHR10210">
    <property type="entry name" value="RIBOSE-PHOSPHATE DIPHOSPHOKINASE FAMILY MEMBER"/>
    <property type="match status" value="1"/>
</dbReference>
<dbReference type="PANTHER" id="PTHR10210:SF45">
    <property type="entry name" value="RIBOSE-PHOSPHATE PYROPHOSPHOKINASE 3, CHLOROPLASTIC"/>
    <property type="match status" value="1"/>
</dbReference>
<dbReference type="Pfam" id="PF00156">
    <property type="entry name" value="Pribosyltran"/>
    <property type="match status" value="1"/>
</dbReference>
<dbReference type="GO" id="GO:0006164">
    <property type="term" value="P:purine nucleotide biosynthetic process"/>
    <property type="evidence" value="ECO:0007669"/>
    <property type="project" value="TreeGrafter"/>
</dbReference>
<evidence type="ECO:0000256" key="6">
    <source>
        <dbReference type="ARBA" id="ARBA00022741"/>
    </source>
</evidence>
<accession>A0A2P6VNC2</accession>
<dbReference type="GO" id="GO:0005524">
    <property type="term" value="F:ATP binding"/>
    <property type="evidence" value="ECO:0007669"/>
    <property type="project" value="UniProtKB-KW"/>
</dbReference>
<evidence type="ECO:0000256" key="5">
    <source>
        <dbReference type="ARBA" id="ARBA00022727"/>
    </source>
</evidence>
<keyword evidence="3" id="KW-0808">Transferase</keyword>
<protein>
    <recommendedName>
        <fullName evidence="2">ribose-phosphate diphosphokinase</fullName>
        <ecNumber evidence="2">2.7.6.1</ecNumber>
    </recommendedName>
</protein>
<dbReference type="InterPro" id="IPR000836">
    <property type="entry name" value="PRTase_dom"/>
</dbReference>
<feature type="compositionally biased region" description="Low complexity" evidence="11">
    <location>
        <begin position="647"/>
        <end position="666"/>
    </location>
</feature>
<dbReference type="EMBL" id="LHPF02000002">
    <property type="protein sequence ID" value="PSC75590.1"/>
    <property type="molecule type" value="Genomic_DNA"/>
</dbReference>
<feature type="region of interest" description="Disordered" evidence="11">
    <location>
        <begin position="647"/>
        <end position="678"/>
    </location>
</feature>
<evidence type="ECO:0000256" key="4">
    <source>
        <dbReference type="ARBA" id="ARBA00022723"/>
    </source>
</evidence>
<dbReference type="GO" id="GO:0006015">
    <property type="term" value="P:5-phosphoribose 1-diphosphate biosynthetic process"/>
    <property type="evidence" value="ECO:0007669"/>
    <property type="project" value="TreeGrafter"/>
</dbReference>
<comment type="similarity">
    <text evidence="1">Belongs to the ribose-phosphate pyrophosphokinase family.</text>
</comment>
<comment type="catalytic activity">
    <reaction evidence="10">
        <text>D-ribose 5-phosphate + ATP = 5-phospho-alpha-D-ribose 1-diphosphate + AMP + H(+)</text>
        <dbReference type="Rhea" id="RHEA:15609"/>
        <dbReference type="ChEBI" id="CHEBI:15378"/>
        <dbReference type="ChEBI" id="CHEBI:30616"/>
        <dbReference type="ChEBI" id="CHEBI:58017"/>
        <dbReference type="ChEBI" id="CHEBI:78346"/>
        <dbReference type="ChEBI" id="CHEBI:456215"/>
        <dbReference type="EC" id="2.7.6.1"/>
    </reaction>
</comment>
<comment type="caution">
    <text evidence="13">The sequence shown here is derived from an EMBL/GenBank/DDBJ whole genome shotgun (WGS) entry which is preliminary data.</text>
</comment>
<dbReference type="GO" id="GO:0000287">
    <property type="term" value="F:magnesium ion binding"/>
    <property type="evidence" value="ECO:0007669"/>
    <property type="project" value="InterPro"/>
</dbReference>
<dbReference type="Gene3D" id="3.40.50.2020">
    <property type="match status" value="2"/>
</dbReference>
<keyword evidence="5" id="KW-0545">Nucleotide biosynthesis</keyword>
<dbReference type="CDD" id="cd06223">
    <property type="entry name" value="PRTases_typeI"/>
    <property type="match status" value="1"/>
</dbReference>
<dbReference type="GO" id="GO:0016301">
    <property type="term" value="F:kinase activity"/>
    <property type="evidence" value="ECO:0007669"/>
    <property type="project" value="UniProtKB-KW"/>
</dbReference>
<dbReference type="EC" id="2.7.6.1" evidence="2"/>
<dbReference type="Gene3D" id="3.90.1420.10">
    <property type="entry name" value="Rubisco LSMT, substrate-binding domain"/>
    <property type="match status" value="1"/>
</dbReference>
<dbReference type="SMART" id="SM01400">
    <property type="entry name" value="Pribosyltran_N"/>
    <property type="match status" value="1"/>
</dbReference>
<keyword evidence="8" id="KW-0067">ATP-binding</keyword>
<evidence type="ECO:0000313" key="14">
    <source>
        <dbReference type="Proteomes" id="UP000239649"/>
    </source>
</evidence>